<dbReference type="InterPro" id="IPR000594">
    <property type="entry name" value="ThiF_NAD_FAD-bd"/>
</dbReference>
<dbReference type="Pfam" id="PF00899">
    <property type="entry name" value="ThiF"/>
    <property type="match status" value="1"/>
</dbReference>
<name>A0A6J5MJJ6_9CAUD</name>
<gene>
    <name evidence="2" type="ORF">UFOVP436_235</name>
    <name evidence="3" type="ORF">UFOVP784_235</name>
</gene>
<evidence type="ECO:0000259" key="1">
    <source>
        <dbReference type="Pfam" id="PF00899"/>
    </source>
</evidence>
<proteinExistence type="predicted"/>
<dbReference type="EMBL" id="LR796418">
    <property type="protein sequence ID" value="CAB4143779.1"/>
    <property type="molecule type" value="Genomic_DNA"/>
</dbReference>
<organism evidence="2">
    <name type="scientific">uncultured Caudovirales phage</name>
    <dbReference type="NCBI Taxonomy" id="2100421"/>
    <lineage>
        <taxon>Viruses</taxon>
        <taxon>Duplodnaviria</taxon>
        <taxon>Heunggongvirae</taxon>
        <taxon>Uroviricota</taxon>
        <taxon>Caudoviricetes</taxon>
        <taxon>Peduoviridae</taxon>
        <taxon>Maltschvirus</taxon>
        <taxon>Maltschvirus maltsch</taxon>
    </lineage>
</organism>
<reference evidence="2" key="1">
    <citation type="submission" date="2020-04" db="EMBL/GenBank/DDBJ databases">
        <authorList>
            <person name="Chiriac C."/>
            <person name="Salcher M."/>
            <person name="Ghai R."/>
            <person name="Kavagutti S V."/>
        </authorList>
    </citation>
    <scope>NUCLEOTIDE SEQUENCE</scope>
</reference>
<dbReference type="SUPFAM" id="SSF69572">
    <property type="entry name" value="Activating enzymes of the ubiquitin-like proteins"/>
    <property type="match status" value="1"/>
</dbReference>
<dbReference type="Gene3D" id="3.40.50.720">
    <property type="entry name" value="NAD(P)-binding Rossmann-like Domain"/>
    <property type="match status" value="1"/>
</dbReference>
<sequence>MQNEPKRIVMVGAGGIGTWLSAGLVRMLEWKFPGSALIIVDGDNYEPKNLERQDFTQIGNKASVKAAELSKQFKETFIFPIPKWVVSDDQPDATEDSAKIKASTLITENDIVIAVVDNFAARKILFDAASKLDNVDVFTGGNDENLFGSVYHYRRRNGQDVTAHPATTHEEYQNPPDRNPGELSCQERAEIEGGTQVLATNMAVAAFILGRIQKTIVSDQSPEETEIYFDLGLGMSQPYNRMVEQLLTA</sequence>
<evidence type="ECO:0000313" key="3">
    <source>
        <dbReference type="EMBL" id="CAB4163019.1"/>
    </source>
</evidence>
<evidence type="ECO:0000313" key="2">
    <source>
        <dbReference type="EMBL" id="CAB4143779.1"/>
    </source>
</evidence>
<accession>A0A6J5MJJ6</accession>
<dbReference type="GO" id="GO:0008641">
    <property type="term" value="F:ubiquitin-like modifier activating enzyme activity"/>
    <property type="evidence" value="ECO:0007669"/>
    <property type="project" value="InterPro"/>
</dbReference>
<dbReference type="EMBL" id="LR796737">
    <property type="protein sequence ID" value="CAB4163019.1"/>
    <property type="molecule type" value="Genomic_DNA"/>
</dbReference>
<feature type="domain" description="THIF-type NAD/FAD binding fold" evidence="1">
    <location>
        <begin position="7"/>
        <end position="203"/>
    </location>
</feature>
<dbReference type="InterPro" id="IPR035985">
    <property type="entry name" value="Ubiquitin-activating_enz"/>
</dbReference>
<protein>
    <submittedName>
        <fullName evidence="2">PRTRC_ThiF, PRTRC system ThiF family protein</fullName>
    </submittedName>
</protein>